<keyword evidence="2" id="KW-1185">Reference proteome</keyword>
<proteinExistence type="predicted"/>
<comment type="caution">
    <text evidence="1">The sequence shown here is derived from an EMBL/GenBank/DDBJ whole genome shotgun (WGS) entry which is preliminary data.</text>
</comment>
<gene>
    <name evidence="1" type="ORF">NUW54_g13221</name>
</gene>
<dbReference type="Proteomes" id="UP001144978">
    <property type="component" value="Unassembled WGS sequence"/>
</dbReference>
<accession>A0ACC1MN35</accession>
<evidence type="ECO:0000313" key="1">
    <source>
        <dbReference type="EMBL" id="KAJ2968427.1"/>
    </source>
</evidence>
<name>A0ACC1MN35_9APHY</name>
<reference evidence="1" key="1">
    <citation type="submission" date="2022-08" db="EMBL/GenBank/DDBJ databases">
        <title>Genome Sequence of Pycnoporus sanguineus.</title>
        <authorList>
            <person name="Buettner E."/>
        </authorList>
    </citation>
    <scope>NUCLEOTIDE SEQUENCE</scope>
    <source>
        <strain evidence="1">CG-C14</strain>
    </source>
</reference>
<sequence length="325" mass="36942">MDTEDYLATDPMIPNLMDARRLSDNKLVQFKRVRRTSPELEIATYLSSAELRNDPRNHSVPIWDVLDDPQDDTISYLVMPLLRYLDSPPFETVENVLDCCEQLIEVRLGTTHCSPCAYASSAHPPYAMLQGMVFLHEHGVAHRDCAYKNLLVDADALYPRGFHPMRPDVLPDEVTVDAPVLSRRNIPVKYYYIDFGISSRFEPDQPDRLVTGTDGMERLVPELSKDVPYDPFKVDIFILGCMFYETFLEKYTNVDMIAPLVSAMVVPDPKERPSAVSVLTKFQGIRRGVTPLQASWRLRPRSEPLVLTAVLDTVSLVRTAFNSVF</sequence>
<dbReference type="EMBL" id="JANSHE010006024">
    <property type="protein sequence ID" value="KAJ2968427.1"/>
    <property type="molecule type" value="Genomic_DNA"/>
</dbReference>
<organism evidence="1 2">
    <name type="scientific">Trametes sanguinea</name>
    <dbReference type="NCBI Taxonomy" id="158606"/>
    <lineage>
        <taxon>Eukaryota</taxon>
        <taxon>Fungi</taxon>
        <taxon>Dikarya</taxon>
        <taxon>Basidiomycota</taxon>
        <taxon>Agaricomycotina</taxon>
        <taxon>Agaricomycetes</taxon>
        <taxon>Polyporales</taxon>
        <taxon>Polyporaceae</taxon>
        <taxon>Trametes</taxon>
    </lineage>
</organism>
<protein>
    <submittedName>
        <fullName evidence="1">Uncharacterized protein</fullName>
    </submittedName>
</protein>
<evidence type="ECO:0000313" key="2">
    <source>
        <dbReference type="Proteomes" id="UP001144978"/>
    </source>
</evidence>